<dbReference type="PROSITE" id="PS51257">
    <property type="entry name" value="PROKAR_LIPOPROTEIN"/>
    <property type="match status" value="1"/>
</dbReference>
<reference evidence="5 6" key="1">
    <citation type="submission" date="2020-02" db="EMBL/GenBank/DDBJ databases">
        <title>The whole genome sequence of CPCC 205119.</title>
        <authorList>
            <person name="Jiang Z."/>
        </authorList>
    </citation>
    <scope>NUCLEOTIDE SEQUENCE [LARGE SCALE GENOMIC DNA]</scope>
    <source>
        <strain evidence="5 6">CPCC 205119</strain>
    </source>
</reference>
<dbReference type="PANTHER" id="PTHR46847">
    <property type="entry name" value="D-ALLOSE-BINDING PERIPLASMIC PROTEIN-RELATED"/>
    <property type="match status" value="1"/>
</dbReference>
<dbReference type="Pfam" id="PF13407">
    <property type="entry name" value="Peripla_BP_4"/>
    <property type="match status" value="1"/>
</dbReference>
<comment type="similarity">
    <text evidence="2">Belongs to the bacterial solute-binding protein 2 family.</text>
</comment>
<keyword evidence="6" id="KW-1185">Reference proteome</keyword>
<dbReference type="AlphaFoldDB" id="A0A7K3WBV1"/>
<dbReference type="PANTHER" id="PTHR46847:SF1">
    <property type="entry name" value="D-ALLOSE-BINDING PERIPLASMIC PROTEIN-RELATED"/>
    <property type="match status" value="1"/>
</dbReference>
<dbReference type="EMBL" id="JAAGWK010000009">
    <property type="protein sequence ID" value="NEL53270.1"/>
    <property type="molecule type" value="Genomic_DNA"/>
</dbReference>
<name>A0A7K3WBV1_9ACTN</name>
<dbReference type="Gene3D" id="3.40.50.2300">
    <property type="match status" value="2"/>
</dbReference>
<evidence type="ECO:0000259" key="4">
    <source>
        <dbReference type="Pfam" id="PF13407"/>
    </source>
</evidence>
<evidence type="ECO:0000313" key="6">
    <source>
        <dbReference type="Proteomes" id="UP000470470"/>
    </source>
</evidence>
<feature type="domain" description="Periplasmic binding protein" evidence="4">
    <location>
        <begin position="82"/>
        <end position="342"/>
    </location>
</feature>
<sequence>MRQPLRPAGTAGAVVCAALVLTSCSSGSSGSGSGGSAAGGSSADGVRYAQEQIDRYSQVPAFELEAEPFDITAVAGSTIFNIPSSSQVPYVVEVDAEGAELAERFGATWIEYDNQGSPTQWAAGVEQAVNQDVDLIILSQGVNPSLLIPSLTQAEDAGIPVLVSHAYQNDSELPDDVADLVTSTVDAPFDESGRLSADYAIADTEGQADALVITSSEVPPSDGIVAAIEDEFATHCPDCSVDVVNVPLTDWATKIAGEVQSALQSNPAINYIIPIYDSMSIYAQAGITAAGGTGRVSIATFNGTLSILKMIQDGTSVVMDSGENTTWLAWATFDAGARLITGATPAPRNAKTPLRVFTADNVDEAGTPPQSGMGFGDAFRTGYETLWGVTS</sequence>
<dbReference type="InterPro" id="IPR025997">
    <property type="entry name" value="SBP_2_dom"/>
</dbReference>
<comment type="subcellular location">
    <subcellularLocation>
        <location evidence="1">Cell envelope</location>
    </subcellularLocation>
</comment>
<dbReference type="GO" id="GO:0030246">
    <property type="term" value="F:carbohydrate binding"/>
    <property type="evidence" value="ECO:0007669"/>
    <property type="project" value="UniProtKB-ARBA"/>
</dbReference>
<proteinExistence type="inferred from homology"/>
<protein>
    <submittedName>
        <fullName evidence="5">Sugar ABC transporter substrate-binding protein</fullName>
    </submittedName>
</protein>
<keyword evidence="3" id="KW-0732">Signal</keyword>
<evidence type="ECO:0000313" key="5">
    <source>
        <dbReference type="EMBL" id="NEL53270.1"/>
    </source>
</evidence>
<accession>A0A7K3WBV1</accession>
<evidence type="ECO:0000256" key="2">
    <source>
        <dbReference type="ARBA" id="ARBA00007639"/>
    </source>
</evidence>
<evidence type="ECO:0000256" key="1">
    <source>
        <dbReference type="ARBA" id="ARBA00004196"/>
    </source>
</evidence>
<dbReference type="InterPro" id="IPR028082">
    <property type="entry name" value="Peripla_BP_I"/>
</dbReference>
<dbReference type="CDD" id="cd01536">
    <property type="entry name" value="PBP1_ABC_sugar_binding-like"/>
    <property type="match status" value="1"/>
</dbReference>
<evidence type="ECO:0000256" key="3">
    <source>
        <dbReference type="ARBA" id="ARBA00022729"/>
    </source>
</evidence>
<comment type="caution">
    <text evidence="5">The sequence shown here is derived from an EMBL/GenBank/DDBJ whole genome shotgun (WGS) entry which is preliminary data.</text>
</comment>
<organism evidence="5 6">
    <name type="scientific">Goekera deserti</name>
    <dbReference type="NCBI Taxonomy" id="2497753"/>
    <lineage>
        <taxon>Bacteria</taxon>
        <taxon>Bacillati</taxon>
        <taxon>Actinomycetota</taxon>
        <taxon>Actinomycetes</taxon>
        <taxon>Geodermatophilales</taxon>
        <taxon>Geodermatophilaceae</taxon>
        <taxon>Goekera</taxon>
    </lineage>
</organism>
<dbReference type="GO" id="GO:0030313">
    <property type="term" value="C:cell envelope"/>
    <property type="evidence" value="ECO:0007669"/>
    <property type="project" value="UniProtKB-SubCell"/>
</dbReference>
<dbReference type="Proteomes" id="UP000470470">
    <property type="component" value="Unassembled WGS sequence"/>
</dbReference>
<dbReference type="SUPFAM" id="SSF53822">
    <property type="entry name" value="Periplasmic binding protein-like I"/>
    <property type="match status" value="1"/>
</dbReference>
<dbReference type="RefSeq" id="WP_152730598.1">
    <property type="nucleotide sequence ID" value="NZ_JAABOZ010000002.1"/>
</dbReference>
<gene>
    <name evidence="5" type="ORF">G1H19_04485</name>
</gene>